<dbReference type="SUPFAM" id="SSF53474">
    <property type="entry name" value="alpha/beta-Hydrolases"/>
    <property type="match status" value="1"/>
</dbReference>
<proteinExistence type="inferred from homology"/>
<sequence length="314" mass="33786">MRRSVSTAAGLYPGAPATRQSQRVGAVVRQTGRRLLEAGPDGRAALLPLARRGFQLASLGTIAPRGVTITQVPGTGEWVRARGVGESRPVLYFHGGGYFFGSPRQHRGLSWRLSAATRRPVLMVRYRLVPEHTAMHALTDALAAYGGLLAQGHEPEHITVGGDSAGGHLALSLVHELKRRGQPLPGAIVGISPWVDLRCTADSHRLNEASDTLLPARRLAWLGRYLAATAPADLRVHAPAEGDYTGFPPLLLVSSSTEILRDDSRHLAKRAAAAGVDVEHHEWAGQTHVFPVFSDFVPEGKAAIRHIAAFLRGR</sequence>
<dbReference type="Proteomes" id="UP001596413">
    <property type="component" value="Unassembled WGS sequence"/>
</dbReference>
<keyword evidence="6" id="KW-1185">Reference proteome</keyword>
<dbReference type="Pfam" id="PF07859">
    <property type="entry name" value="Abhydrolase_3"/>
    <property type="match status" value="1"/>
</dbReference>
<dbReference type="EMBL" id="JBHSZO010000008">
    <property type="protein sequence ID" value="MFC7218031.1"/>
    <property type="molecule type" value="Genomic_DNA"/>
</dbReference>
<dbReference type="InterPro" id="IPR013094">
    <property type="entry name" value="AB_hydrolase_3"/>
</dbReference>
<dbReference type="InterPro" id="IPR029058">
    <property type="entry name" value="AB_hydrolase_fold"/>
</dbReference>
<comment type="similarity">
    <text evidence="1">Belongs to the 'GDXG' lipolytic enzyme family.</text>
</comment>
<keyword evidence="2 5" id="KW-0378">Hydrolase</keyword>
<gene>
    <name evidence="5" type="ORF">ACFQLX_07600</name>
</gene>
<evidence type="ECO:0000313" key="6">
    <source>
        <dbReference type="Proteomes" id="UP001596413"/>
    </source>
</evidence>
<evidence type="ECO:0000256" key="2">
    <source>
        <dbReference type="ARBA" id="ARBA00022801"/>
    </source>
</evidence>
<protein>
    <submittedName>
        <fullName evidence="5">Alpha/beta hydrolase</fullName>
    </submittedName>
</protein>
<feature type="domain" description="Alpha/beta hydrolase fold-3" evidence="4">
    <location>
        <begin position="90"/>
        <end position="290"/>
    </location>
</feature>
<accession>A0ABW2GF56</accession>
<organism evidence="5 6">
    <name type="scientific">Streptomyces polyrhachis</name>
    <dbReference type="NCBI Taxonomy" id="1282885"/>
    <lineage>
        <taxon>Bacteria</taxon>
        <taxon>Bacillati</taxon>
        <taxon>Actinomycetota</taxon>
        <taxon>Actinomycetes</taxon>
        <taxon>Kitasatosporales</taxon>
        <taxon>Streptomycetaceae</taxon>
        <taxon>Streptomyces</taxon>
    </lineage>
</organism>
<dbReference type="GO" id="GO:0016787">
    <property type="term" value="F:hydrolase activity"/>
    <property type="evidence" value="ECO:0007669"/>
    <property type="project" value="UniProtKB-KW"/>
</dbReference>
<evidence type="ECO:0000256" key="1">
    <source>
        <dbReference type="ARBA" id="ARBA00010515"/>
    </source>
</evidence>
<feature type="region of interest" description="Disordered" evidence="3">
    <location>
        <begin position="1"/>
        <end position="24"/>
    </location>
</feature>
<evidence type="ECO:0000259" key="4">
    <source>
        <dbReference type="Pfam" id="PF07859"/>
    </source>
</evidence>
<evidence type="ECO:0000313" key="5">
    <source>
        <dbReference type="EMBL" id="MFC7218031.1"/>
    </source>
</evidence>
<reference evidence="6" key="1">
    <citation type="journal article" date="2019" name="Int. J. Syst. Evol. Microbiol.">
        <title>The Global Catalogue of Microorganisms (GCM) 10K type strain sequencing project: providing services to taxonomists for standard genome sequencing and annotation.</title>
        <authorList>
            <consortium name="The Broad Institute Genomics Platform"/>
            <consortium name="The Broad Institute Genome Sequencing Center for Infectious Disease"/>
            <person name="Wu L."/>
            <person name="Ma J."/>
        </authorList>
    </citation>
    <scope>NUCLEOTIDE SEQUENCE [LARGE SCALE GENOMIC DNA]</scope>
    <source>
        <strain evidence="6">CGMCC 1.13681</strain>
    </source>
</reference>
<evidence type="ECO:0000256" key="3">
    <source>
        <dbReference type="SAM" id="MobiDB-lite"/>
    </source>
</evidence>
<comment type="caution">
    <text evidence="5">The sequence shown here is derived from an EMBL/GenBank/DDBJ whole genome shotgun (WGS) entry which is preliminary data.</text>
</comment>
<dbReference type="PANTHER" id="PTHR48081:SF30">
    <property type="entry name" value="ACETYL-HYDROLASE LIPR-RELATED"/>
    <property type="match status" value="1"/>
</dbReference>
<dbReference type="InterPro" id="IPR050300">
    <property type="entry name" value="GDXG_lipolytic_enzyme"/>
</dbReference>
<dbReference type="PANTHER" id="PTHR48081">
    <property type="entry name" value="AB HYDROLASE SUPERFAMILY PROTEIN C4A8.06C"/>
    <property type="match status" value="1"/>
</dbReference>
<name>A0ABW2GF56_9ACTN</name>
<dbReference type="Gene3D" id="3.40.50.1820">
    <property type="entry name" value="alpha/beta hydrolase"/>
    <property type="match status" value="1"/>
</dbReference>
<dbReference type="RefSeq" id="WP_386413283.1">
    <property type="nucleotide sequence ID" value="NZ_JBHSZO010000008.1"/>
</dbReference>